<dbReference type="GO" id="GO:0004364">
    <property type="term" value="F:glutathione transferase activity"/>
    <property type="evidence" value="ECO:0007669"/>
    <property type="project" value="TreeGrafter"/>
</dbReference>
<evidence type="ECO:0000259" key="4">
    <source>
        <dbReference type="PROSITE" id="PS50405"/>
    </source>
</evidence>
<keyword evidence="2" id="KW-0963">Cytoplasm</keyword>
<accession>A0A9D4MYM2</accession>
<sequence length="232" mass="26637">MGAVKFYADLRSQPCRAVFIFMKANAIQFELEKVDLFLGEQLQEKFTQVHSIQRVPVIDDDGFVLGESGAIFRYLSRKFNVADHWYPAADLARQARIDEYLHWHHTNIRVNAMMTFRHIYINTVRGKPVKEDEVRRHKSELSKALNHMALYFLKERKFLGGHDISVADIQALCELMQLDAVREEGLYLSNPIVGAWIGRVKAAVQPYLAECEAEGVGMMKQLYETITSSSKL</sequence>
<dbReference type="EMBL" id="JAIWYP010000001">
    <property type="protein sequence ID" value="KAH3884381.1"/>
    <property type="molecule type" value="Genomic_DNA"/>
</dbReference>
<evidence type="ECO:0000256" key="2">
    <source>
        <dbReference type="ARBA" id="ARBA00022490"/>
    </source>
</evidence>
<dbReference type="Gene3D" id="1.20.1050.10">
    <property type="match status" value="1"/>
</dbReference>
<dbReference type="PROSITE" id="PS50404">
    <property type="entry name" value="GST_NTER"/>
    <property type="match status" value="1"/>
</dbReference>
<proteinExistence type="predicted"/>
<dbReference type="Proteomes" id="UP000828390">
    <property type="component" value="Unassembled WGS sequence"/>
</dbReference>
<comment type="subcellular location">
    <subcellularLocation>
        <location evidence="1">Cytoplasm</location>
    </subcellularLocation>
</comment>
<name>A0A9D4MYM2_DREPO</name>
<dbReference type="InterPro" id="IPR040079">
    <property type="entry name" value="Glutathione_S-Trfase"/>
</dbReference>
<dbReference type="PANTHER" id="PTHR43917:SF8">
    <property type="entry name" value="GH16740P-RELATED"/>
    <property type="match status" value="1"/>
</dbReference>
<dbReference type="PROSITE" id="PS50405">
    <property type="entry name" value="GST_CTER"/>
    <property type="match status" value="1"/>
</dbReference>
<dbReference type="InterPro" id="IPR040075">
    <property type="entry name" value="GST_N_Theta"/>
</dbReference>
<organism evidence="5 6">
    <name type="scientific">Dreissena polymorpha</name>
    <name type="common">Zebra mussel</name>
    <name type="synonym">Mytilus polymorpha</name>
    <dbReference type="NCBI Taxonomy" id="45954"/>
    <lineage>
        <taxon>Eukaryota</taxon>
        <taxon>Metazoa</taxon>
        <taxon>Spiralia</taxon>
        <taxon>Lophotrochozoa</taxon>
        <taxon>Mollusca</taxon>
        <taxon>Bivalvia</taxon>
        <taxon>Autobranchia</taxon>
        <taxon>Heteroconchia</taxon>
        <taxon>Euheterodonta</taxon>
        <taxon>Imparidentia</taxon>
        <taxon>Neoheterodontei</taxon>
        <taxon>Myida</taxon>
        <taxon>Dreissenoidea</taxon>
        <taxon>Dreissenidae</taxon>
        <taxon>Dreissena</taxon>
    </lineage>
</organism>
<dbReference type="AlphaFoldDB" id="A0A9D4MYM2"/>
<keyword evidence="6" id="KW-1185">Reference proteome</keyword>
<dbReference type="InterPro" id="IPR036282">
    <property type="entry name" value="Glutathione-S-Trfase_C_sf"/>
</dbReference>
<dbReference type="SFLD" id="SFLDG00358">
    <property type="entry name" value="Main_(cytGST)"/>
    <property type="match status" value="1"/>
</dbReference>
<evidence type="ECO:0000259" key="3">
    <source>
        <dbReference type="PROSITE" id="PS50404"/>
    </source>
</evidence>
<dbReference type="SUPFAM" id="SSF47616">
    <property type="entry name" value="GST C-terminal domain-like"/>
    <property type="match status" value="1"/>
</dbReference>
<protein>
    <recommendedName>
        <fullName evidence="7">Glutathione transferase</fullName>
    </recommendedName>
</protein>
<dbReference type="GO" id="GO:0005737">
    <property type="term" value="C:cytoplasm"/>
    <property type="evidence" value="ECO:0007669"/>
    <property type="project" value="UniProtKB-SubCell"/>
</dbReference>
<dbReference type="Pfam" id="PF02798">
    <property type="entry name" value="GST_N"/>
    <property type="match status" value="1"/>
</dbReference>
<dbReference type="InterPro" id="IPR036249">
    <property type="entry name" value="Thioredoxin-like_sf"/>
</dbReference>
<evidence type="ECO:0008006" key="7">
    <source>
        <dbReference type="Google" id="ProtNLM"/>
    </source>
</evidence>
<feature type="domain" description="GST C-terminal" evidence="4">
    <location>
        <begin position="90"/>
        <end position="222"/>
    </location>
</feature>
<evidence type="ECO:0000313" key="6">
    <source>
        <dbReference type="Proteomes" id="UP000828390"/>
    </source>
</evidence>
<feature type="domain" description="GST N-terminal" evidence="3">
    <location>
        <begin position="2"/>
        <end position="83"/>
    </location>
</feature>
<dbReference type="InterPro" id="IPR051369">
    <property type="entry name" value="GST_Theta"/>
</dbReference>
<dbReference type="Gene3D" id="3.40.30.10">
    <property type="entry name" value="Glutaredoxin"/>
    <property type="match status" value="1"/>
</dbReference>
<reference evidence="5" key="1">
    <citation type="journal article" date="2019" name="bioRxiv">
        <title>The Genome of the Zebra Mussel, Dreissena polymorpha: A Resource for Invasive Species Research.</title>
        <authorList>
            <person name="McCartney M.A."/>
            <person name="Auch B."/>
            <person name="Kono T."/>
            <person name="Mallez S."/>
            <person name="Zhang Y."/>
            <person name="Obille A."/>
            <person name="Becker A."/>
            <person name="Abrahante J.E."/>
            <person name="Garbe J."/>
            <person name="Badalamenti J.P."/>
            <person name="Herman A."/>
            <person name="Mangelson H."/>
            <person name="Liachko I."/>
            <person name="Sullivan S."/>
            <person name="Sone E.D."/>
            <person name="Koren S."/>
            <person name="Silverstein K.A.T."/>
            <person name="Beckman K.B."/>
            <person name="Gohl D.M."/>
        </authorList>
    </citation>
    <scope>NUCLEOTIDE SEQUENCE</scope>
    <source>
        <strain evidence="5">Duluth1</strain>
        <tissue evidence="5">Whole animal</tissue>
    </source>
</reference>
<dbReference type="CDD" id="cd03050">
    <property type="entry name" value="GST_N_Theta"/>
    <property type="match status" value="1"/>
</dbReference>
<evidence type="ECO:0000256" key="1">
    <source>
        <dbReference type="ARBA" id="ARBA00004496"/>
    </source>
</evidence>
<dbReference type="PANTHER" id="PTHR43917">
    <property type="match status" value="1"/>
</dbReference>
<dbReference type="SFLD" id="SFLDS00019">
    <property type="entry name" value="Glutathione_Transferase_(cytos"/>
    <property type="match status" value="1"/>
</dbReference>
<dbReference type="SUPFAM" id="SSF52833">
    <property type="entry name" value="Thioredoxin-like"/>
    <property type="match status" value="1"/>
</dbReference>
<dbReference type="InterPro" id="IPR010987">
    <property type="entry name" value="Glutathione-S-Trfase_C-like"/>
</dbReference>
<dbReference type="InterPro" id="IPR004045">
    <property type="entry name" value="Glutathione_S-Trfase_N"/>
</dbReference>
<dbReference type="GO" id="GO:0006749">
    <property type="term" value="P:glutathione metabolic process"/>
    <property type="evidence" value="ECO:0007669"/>
    <property type="project" value="TreeGrafter"/>
</dbReference>
<evidence type="ECO:0000313" key="5">
    <source>
        <dbReference type="EMBL" id="KAH3884381.1"/>
    </source>
</evidence>
<dbReference type="FunFam" id="3.40.30.10:FF:000176">
    <property type="entry name" value="Glutathione S-transferase theta-1"/>
    <property type="match status" value="1"/>
</dbReference>
<reference evidence="5" key="2">
    <citation type="submission" date="2020-11" db="EMBL/GenBank/DDBJ databases">
        <authorList>
            <person name="McCartney M.A."/>
            <person name="Auch B."/>
            <person name="Kono T."/>
            <person name="Mallez S."/>
            <person name="Becker A."/>
            <person name="Gohl D.M."/>
            <person name="Silverstein K.A.T."/>
            <person name="Koren S."/>
            <person name="Bechman K.B."/>
            <person name="Herman A."/>
            <person name="Abrahante J.E."/>
            <person name="Garbe J."/>
        </authorList>
    </citation>
    <scope>NUCLEOTIDE SEQUENCE</scope>
    <source>
        <strain evidence="5">Duluth1</strain>
        <tissue evidence="5">Whole animal</tissue>
    </source>
</reference>
<gene>
    <name evidence="5" type="ORF">DPMN_008359</name>
</gene>
<comment type="caution">
    <text evidence="5">The sequence shown here is derived from an EMBL/GenBank/DDBJ whole genome shotgun (WGS) entry which is preliminary data.</text>
</comment>